<dbReference type="OrthoDB" id="1143207at2"/>
<accession>A0A1D8P7T6</accession>
<dbReference type="AlphaFoldDB" id="A0A1D8P7T6"/>
<name>A0A1D8P7T6_9FLAO</name>
<dbReference type="EMBL" id="CP017478">
    <property type="protein sequence ID" value="AOW20612.1"/>
    <property type="molecule type" value="Genomic_DNA"/>
</dbReference>
<sequence>MKTLINLLLLFSFFTVFSQENKQIKDSIGKDILDNSYFVIENTLYKKAPNNLNSYKNISLGDITSIDLINSLEIVLFYSDFNSVIILDNQLNVIENIQFQDTILFVKKGITNKLWIYNYDARKIQLYDYKIKKATISSQVITDFEPIKMDGDFNSVRLIGANKTLVYNQYLNLIDTINH</sequence>
<evidence type="ECO:0000256" key="1">
    <source>
        <dbReference type="SAM" id="SignalP"/>
    </source>
</evidence>
<evidence type="ECO:0000313" key="3">
    <source>
        <dbReference type="Proteomes" id="UP000176050"/>
    </source>
</evidence>
<feature type="signal peptide" evidence="1">
    <location>
        <begin position="1"/>
        <end position="18"/>
    </location>
</feature>
<keyword evidence="1" id="KW-0732">Signal</keyword>
<organism evidence="2 3">
    <name type="scientific">Urechidicola croceus</name>
    <dbReference type="NCBI Taxonomy" id="1850246"/>
    <lineage>
        <taxon>Bacteria</taxon>
        <taxon>Pseudomonadati</taxon>
        <taxon>Bacteroidota</taxon>
        <taxon>Flavobacteriia</taxon>
        <taxon>Flavobacteriales</taxon>
        <taxon>Flavobacteriaceae</taxon>
        <taxon>Urechidicola</taxon>
    </lineage>
</organism>
<dbReference type="RefSeq" id="WP_070236755.1">
    <property type="nucleotide sequence ID" value="NZ_CP017478.1"/>
</dbReference>
<reference evidence="2 3" key="1">
    <citation type="submission" date="2016-10" db="EMBL/GenBank/DDBJ databases">
        <title>Lutibacter sp. LPB0138, isolated from marine gastropod.</title>
        <authorList>
            <person name="Kim E."/>
            <person name="Yi H."/>
        </authorList>
    </citation>
    <scope>NUCLEOTIDE SEQUENCE [LARGE SCALE GENOMIC DNA]</scope>
    <source>
        <strain evidence="2 3">LPB0138</strain>
    </source>
</reference>
<dbReference type="STRING" id="1850246.LPB138_07955"/>
<feature type="chain" id="PRO_5009110942" evidence="1">
    <location>
        <begin position="19"/>
        <end position="179"/>
    </location>
</feature>
<dbReference type="Proteomes" id="UP000176050">
    <property type="component" value="Chromosome"/>
</dbReference>
<keyword evidence="3" id="KW-1185">Reference proteome</keyword>
<gene>
    <name evidence="2" type="ORF">LPB138_07955</name>
</gene>
<proteinExistence type="predicted"/>
<dbReference type="KEGG" id="lul:LPB138_07955"/>
<evidence type="ECO:0000313" key="2">
    <source>
        <dbReference type="EMBL" id="AOW20612.1"/>
    </source>
</evidence>
<protein>
    <submittedName>
        <fullName evidence="2">Uncharacterized protein</fullName>
    </submittedName>
</protein>